<name>A0A1G2PK65_9BACT</name>
<evidence type="ECO:0000313" key="3">
    <source>
        <dbReference type="Proteomes" id="UP000177629"/>
    </source>
</evidence>
<evidence type="ECO:0000313" key="2">
    <source>
        <dbReference type="EMBL" id="OHA48697.1"/>
    </source>
</evidence>
<keyword evidence="1" id="KW-0472">Membrane</keyword>
<dbReference type="AlphaFoldDB" id="A0A1G2PK65"/>
<dbReference type="STRING" id="1802362.A2806_01060"/>
<proteinExistence type="predicted"/>
<evidence type="ECO:0000256" key="1">
    <source>
        <dbReference type="SAM" id="Phobius"/>
    </source>
</evidence>
<dbReference type="EMBL" id="MHSS01000004">
    <property type="protein sequence ID" value="OHA48697.1"/>
    <property type="molecule type" value="Genomic_DNA"/>
</dbReference>
<keyword evidence="1" id="KW-0812">Transmembrane</keyword>
<reference evidence="2 3" key="1">
    <citation type="journal article" date="2016" name="Nat. Commun.">
        <title>Thousands of microbial genomes shed light on interconnected biogeochemical processes in an aquifer system.</title>
        <authorList>
            <person name="Anantharaman K."/>
            <person name="Brown C.T."/>
            <person name="Hug L.A."/>
            <person name="Sharon I."/>
            <person name="Castelle C.J."/>
            <person name="Probst A.J."/>
            <person name="Thomas B.C."/>
            <person name="Singh A."/>
            <person name="Wilkins M.J."/>
            <person name="Karaoz U."/>
            <person name="Brodie E.L."/>
            <person name="Williams K.H."/>
            <person name="Hubbard S.S."/>
            <person name="Banfield J.F."/>
        </authorList>
    </citation>
    <scope>NUCLEOTIDE SEQUENCE [LARGE SCALE GENOMIC DNA]</scope>
</reference>
<gene>
    <name evidence="2" type="ORF">A2806_01060</name>
</gene>
<feature type="transmembrane region" description="Helical" evidence="1">
    <location>
        <begin position="29"/>
        <end position="49"/>
    </location>
</feature>
<dbReference type="Proteomes" id="UP000177629">
    <property type="component" value="Unassembled WGS sequence"/>
</dbReference>
<comment type="caution">
    <text evidence="2">The sequence shown here is derived from an EMBL/GenBank/DDBJ whole genome shotgun (WGS) entry which is preliminary data.</text>
</comment>
<sequence>MALIVILGGGVFLFFLLWAIVARETEWLLAALMFGIIAALFGVAFATVANQIQPPPYEPCGEVQIELKDNKAAYVVRGRYDNVFVRFWTKYGYFVEPHEVVASHVEIHEENRNDAVAERYCRDRIRWFALDWSDDKYKLLVPEGSVVTSPDLLR</sequence>
<organism evidence="2 3">
    <name type="scientific">Candidatus Terrybacteria bacterium RIFCSPHIGHO2_01_FULL_48_17</name>
    <dbReference type="NCBI Taxonomy" id="1802362"/>
    <lineage>
        <taxon>Bacteria</taxon>
        <taxon>Candidatus Terryibacteriota</taxon>
    </lineage>
</organism>
<accession>A0A1G2PK65</accession>
<protein>
    <submittedName>
        <fullName evidence="2">Uncharacterized protein</fullName>
    </submittedName>
</protein>
<keyword evidence="1" id="KW-1133">Transmembrane helix</keyword>